<dbReference type="Gene3D" id="1.10.10.10">
    <property type="entry name" value="Winged helix-like DNA-binding domain superfamily/Winged helix DNA-binding domain"/>
    <property type="match status" value="1"/>
</dbReference>
<comment type="similarity">
    <text evidence="6">Belongs to the histone H1/H5 family.</text>
</comment>
<evidence type="ECO:0000313" key="10">
    <source>
        <dbReference type="Proteomes" id="UP000585474"/>
    </source>
</evidence>
<feature type="domain" description="H15" evidence="8">
    <location>
        <begin position="40"/>
        <end position="109"/>
    </location>
</feature>
<dbReference type="Proteomes" id="UP000585474">
    <property type="component" value="Unassembled WGS sequence"/>
</dbReference>
<sequence>MDLSMDPPPELPMAAAEPQFYITSNAANPTPSHTLNGNHNHPPYAEMITAAITALKEKNGSSRQAIAKYIEGAYSRLPSNHSALLTHHLKRLKNSGQLVMVKHSYMISRSVPISSSFAAAGNGNALPSCPKRGPGRPPKPKVEVQPINVGVGPESVLVSLGLVDGTPSVVKRGRGRPPKAKTGSVVGKRGRGRPPTTKLLPALVAHSGLKRRPGRSPRAGPIGLEGASSRPRGRPKKDGSLMKLAGRPPKNAAAGGGVLPEKRRGRPPRVSGVKKPRKLTGRPLGRPRKVNTKYSYRVIS</sequence>
<dbReference type="GO" id="GO:0006334">
    <property type="term" value="P:nucleosome assembly"/>
    <property type="evidence" value="ECO:0007669"/>
    <property type="project" value="InterPro"/>
</dbReference>
<accession>A0A7J0H0Z7</accession>
<dbReference type="GO" id="GO:0000786">
    <property type="term" value="C:nucleosome"/>
    <property type="evidence" value="ECO:0007669"/>
    <property type="project" value="InterPro"/>
</dbReference>
<comment type="caution">
    <text evidence="9">The sequence shown here is derived from an EMBL/GenBank/DDBJ whole genome shotgun (WGS) entry which is preliminary data.</text>
</comment>
<evidence type="ECO:0000256" key="4">
    <source>
        <dbReference type="ARBA" id="ARBA00023125"/>
    </source>
</evidence>
<dbReference type="SMART" id="SM00384">
    <property type="entry name" value="AT_hook"/>
    <property type="match status" value="7"/>
</dbReference>
<dbReference type="PRINTS" id="PR00624">
    <property type="entry name" value="HISTONEH5"/>
</dbReference>
<dbReference type="Pfam" id="PF02178">
    <property type="entry name" value="AT_hook"/>
    <property type="match status" value="6"/>
</dbReference>
<dbReference type="GO" id="GO:0030261">
    <property type="term" value="P:chromosome condensation"/>
    <property type="evidence" value="ECO:0007669"/>
    <property type="project" value="TreeGrafter"/>
</dbReference>
<dbReference type="OrthoDB" id="1110759at2759"/>
<keyword evidence="10" id="KW-1185">Reference proteome</keyword>
<dbReference type="EMBL" id="BJWL01000026">
    <property type="protein sequence ID" value="GFZ16763.1"/>
    <property type="molecule type" value="Genomic_DNA"/>
</dbReference>
<proteinExistence type="inferred from homology"/>
<dbReference type="InterPro" id="IPR005819">
    <property type="entry name" value="H1/H5"/>
</dbReference>
<feature type="region of interest" description="Disordered" evidence="7">
    <location>
        <begin position="166"/>
        <end position="300"/>
    </location>
</feature>
<dbReference type="Pfam" id="PF00538">
    <property type="entry name" value="Linker_histone"/>
    <property type="match status" value="1"/>
</dbReference>
<dbReference type="PANTHER" id="PTHR11467">
    <property type="entry name" value="HISTONE H1"/>
    <property type="match status" value="1"/>
</dbReference>
<evidence type="ECO:0000256" key="7">
    <source>
        <dbReference type="SAM" id="MobiDB-lite"/>
    </source>
</evidence>
<dbReference type="PRINTS" id="PR00929">
    <property type="entry name" value="ATHOOK"/>
</dbReference>
<evidence type="ECO:0000313" key="9">
    <source>
        <dbReference type="EMBL" id="GFZ16763.1"/>
    </source>
</evidence>
<dbReference type="PANTHER" id="PTHR11467:SF29">
    <property type="entry name" value="OS03G0711600 PROTEIN"/>
    <property type="match status" value="1"/>
</dbReference>
<dbReference type="InterPro" id="IPR017956">
    <property type="entry name" value="AT_hook_DNA-bd_motif"/>
</dbReference>
<protein>
    <submittedName>
        <fullName evidence="9">High mobility group A5</fullName>
    </submittedName>
</protein>
<name>A0A7J0H0Z7_9ERIC</name>
<gene>
    <name evidence="9" type="ORF">Acr_26g0000330</name>
</gene>
<dbReference type="GO" id="GO:0030527">
    <property type="term" value="F:structural constituent of chromatin"/>
    <property type="evidence" value="ECO:0007669"/>
    <property type="project" value="InterPro"/>
</dbReference>
<dbReference type="CDD" id="cd00073">
    <property type="entry name" value="H15"/>
    <property type="match status" value="1"/>
</dbReference>
<dbReference type="InterPro" id="IPR005818">
    <property type="entry name" value="Histone_H1/H5_H15"/>
</dbReference>
<reference evidence="9 10" key="1">
    <citation type="submission" date="2019-07" db="EMBL/GenBank/DDBJ databases">
        <title>De Novo Assembly of kiwifruit Actinidia rufa.</title>
        <authorList>
            <person name="Sugita-Konishi S."/>
            <person name="Sato K."/>
            <person name="Mori E."/>
            <person name="Abe Y."/>
            <person name="Kisaki G."/>
            <person name="Hamano K."/>
            <person name="Suezawa K."/>
            <person name="Otani M."/>
            <person name="Fukuda T."/>
            <person name="Manabe T."/>
            <person name="Gomi K."/>
            <person name="Tabuchi M."/>
            <person name="Akimitsu K."/>
            <person name="Kataoka I."/>
        </authorList>
    </citation>
    <scope>NUCLEOTIDE SEQUENCE [LARGE SCALE GENOMIC DNA]</scope>
    <source>
        <strain evidence="10">cv. Fuchu</strain>
    </source>
</reference>
<evidence type="ECO:0000256" key="3">
    <source>
        <dbReference type="ARBA" id="ARBA00022454"/>
    </source>
</evidence>
<evidence type="ECO:0000259" key="8">
    <source>
        <dbReference type="PROSITE" id="PS51504"/>
    </source>
</evidence>
<evidence type="ECO:0000256" key="2">
    <source>
        <dbReference type="ARBA" id="ARBA00004286"/>
    </source>
</evidence>
<dbReference type="InterPro" id="IPR036388">
    <property type="entry name" value="WH-like_DNA-bd_sf"/>
</dbReference>
<dbReference type="GO" id="GO:0045910">
    <property type="term" value="P:negative regulation of DNA recombination"/>
    <property type="evidence" value="ECO:0007669"/>
    <property type="project" value="TreeGrafter"/>
</dbReference>
<organism evidence="9 10">
    <name type="scientific">Actinidia rufa</name>
    <dbReference type="NCBI Taxonomy" id="165716"/>
    <lineage>
        <taxon>Eukaryota</taxon>
        <taxon>Viridiplantae</taxon>
        <taxon>Streptophyta</taxon>
        <taxon>Embryophyta</taxon>
        <taxon>Tracheophyta</taxon>
        <taxon>Spermatophyta</taxon>
        <taxon>Magnoliopsida</taxon>
        <taxon>eudicotyledons</taxon>
        <taxon>Gunneridae</taxon>
        <taxon>Pentapetalae</taxon>
        <taxon>asterids</taxon>
        <taxon>Ericales</taxon>
        <taxon>Actinidiaceae</taxon>
        <taxon>Actinidia</taxon>
    </lineage>
</organism>
<dbReference type="FunFam" id="1.10.10.10:FF:000637">
    <property type="entry name" value="Histone H1.2"/>
    <property type="match status" value="1"/>
</dbReference>
<evidence type="ECO:0000256" key="1">
    <source>
        <dbReference type="ARBA" id="ARBA00004123"/>
    </source>
</evidence>
<dbReference type="InterPro" id="IPR036390">
    <property type="entry name" value="WH_DNA-bd_sf"/>
</dbReference>
<dbReference type="GO" id="GO:0003690">
    <property type="term" value="F:double-stranded DNA binding"/>
    <property type="evidence" value="ECO:0007669"/>
    <property type="project" value="TreeGrafter"/>
</dbReference>
<dbReference type="GO" id="GO:0005730">
    <property type="term" value="C:nucleolus"/>
    <property type="evidence" value="ECO:0007669"/>
    <property type="project" value="TreeGrafter"/>
</dbReference>
<evidence type="ECO:0000256" key="6">
    <source>
        <dbReference type="RuleBase" id="RU003894"/>
    </source>
</evidence>
<evidence type="ECO:0000256" key="5">
    <source>
        <dbReference type="ARBA" id="ARBA00023242"/>
    </source>
</evidence>
<keyword evidence="5 6" id="KW-0539">Nucleus</keyword>
<comment type="subcellular location">
    <subcellularLocation>
        <location evidence="2">Chromosome</location>
    </subcellularLocation>
    <subcellularLocation>
        <location evidence="1 6">Nucleus</location>
    </subcellularLocation>
</comment>
<dbReference type="SMART" id="SM00526">
    <property type="entry name" value="H15"/>
    <property type="match status" value="1"/>
</dbReference>
<dbReference type="GO" id="GO:0031492">
    <property type="term" value="F:nucleosomal DNA binding"/>
    <property type="evidence" value="ECO:0007669"/>
    <property type="project" value="TreeGrafter"/>
</dbReference>
<feature type="compositionally biased region" description="Basic residues" evidence="7">
    <location>
        <begin position="263"/>
        <end position="291"/>
    </location>
</feature>
<dbReference type="AlphaFoldDB" id="A0A7J0H0Z7"/>
<dbReference type="SUPFAM" id="SSF46785">
    <property type="entry name" value="Winged helix' DNA-binding domain"/>
    <property type="match status" value="1"/>
</dbReference>
<keyword evidence="3 6" id="KW-0158">Chromosome</keyword>
<dbReference type="PROSITE" id="PS51504">
    <property type="entry name" value="H15"/>
    <property type="match status" value="1"/>
</dbReference>
<keyword evidence="4 6" id="KW-0238">DNA-binding</keyword>